<proteinExistence type="inferred from homology"/>
<dbReference type="OrthoDB" id="440424at2759"/>
<sequence length="197" mass="21675">MSLSKLQSLFPCFTCTEPADLTFPDEKASLLAAAANDDNDTENNNPRAAALIAQDVVSTLLTTSLRGPALQMHLDALVGTYGWRENLAKWILEKLSRALEWGHDDLGPAMRAAYERATEVALGVKGFVREHPVFCTVVALGVLALMAPWVLEVLGFVEMGIEEGSFAAWWQSTYAGLVPKGSLFSFFQRLGMTWHWV</sequence>
<reference evidence="6" key="1">
    <citation type="journal article" date="2020" name="Stud. Mycol.">
        <title>101 Dothideomycetes genomes: a test case for predicting lifestyles and emergence of pathogens.</title>
        <authorList>
            <person name="Haridas S."/>
            <person name="Albert R."/>
            <person name="Binder M."/>
            <person name="Bloem J."/>
            <person name="Labutti K."/>
            <person name="Salamov A."/>
            <person name="Andreopoulos B."/>
            <person name="Baker S."/>
            <person name="Barry K."/>
            <person name="Bills G."/>
            <person name="Bluhm B."/>
            <person name="Cannon C."/>
            <person name="Castanera R."/>
            <person name="Culley D."/>
            <person name="Daum C."/>
            <person name="Ezra D."/>
            <person name="Gonzalez J."/>
            <person name="Henrissat B."/>
            <person name="Kuo A."/>
            <person name="Liang C."/>
            <person name="Lipzen A."/>
            <person name="Lutzoni F."/>
            <person name="Magnuson J."/>
            <person name="Mondo S."/>
            <person name="Nolan M."/>
            <person name="Ohm R."/>
            <person name="Pangilinan J."/>
            <person name="Park H.-J."/>
            <person name="Ramirez L."/>
            <person name="Alfaro M."/>
            <person name="Sun H."/>
            <person name="Tritt A."/>
            <person name="Yoshinaga Y."/>
            <person name="Zwiers L.-H."/>
            <person name="Turgeon B."/>
            <person name="Goodwin S."/>
            <person name="Spatafora J."/>
            <person name="Crous P."/>
            <person name="Grigoriev I."/>
        </authorList>
    </citation>
    <scope>NUCLEOTIDE SEQUENCE</scope>
    <source>
        <strain evidence="6">CBS 113818</strain>
    </source>
</reference>
<dbReference type="GO" id="GO:0016020">
    <property type="term" value="C:membrane"/>
    <property type="evidence" value="ECO:0007669"/>
    <property type="project" value="UniProtKB-SubCell"/>
</dbReference>
<keyword evidence="5" id="KW-0472">Membrane</keyword>
<keyword evidence="3" id="KW-0812">Transmembrane</keyword>
<dbReference type="EMBL" id="MU006220">
    <property type="protein sequence ID" value="KAF2829828.1"/>
    <property type="molecule type" value="Genomic_DNA"/>
</dbReference>
<keyword evidence="4" id="KW-1133">Transmembrane helix</keyword>
<accession>A0A6A7AAT6</accession>
<evidence type="ECO:0000256" key="1">
    <source>
        <dbReference type="ARBA" id="ARBA00004141"/>
    </source>
</evidence>
<dbReference type="PANTHER" id="PTHR16932">
    <property type="entry name" value="INTERFERON ALPHA-INDUCIBLE PROTEIN 27"/>
    <property type="match status" value="1"/>
</dbReference>
<evidence type="ECO:0000256" key="5">
    <source>
        <dbReference type="ARBA" id="ARBA00023136"/>
    </source>
</evidence>
<dbReference type="PANTHER" id="PTHR16932:SF18">
    <property type="entry name" value="INTERFERON, ALPHA-INDUCIBLE PROTEIN 27-LIKE 2"/>
    <property type="match status" value="1"/>
</dbReference>
<evidence type="ECO:0000256" key="4">
    <source>
        <dbReference type="ARBA" id="ARBA00022989"/>
    </source>
</evidence>
<dbReference type="InterPro" id="IPR009311">
    <property type="entry name" value="IFI6/IFI27-like"/>
</dbReference>
<gene>
    <name evidence="6" type="ORF">CC86DRAFT_443925</name>
</gene>
<evidence type="ECO:0000313" key="7">
    <source>
        <dbReference type="Proteomes" id="UP000799424"/>
    </source>
</evidence>
<keyword evidence="7" id="KW-1185">Reference proteome</keyword>
<comment type="subcellular location">
    <subcellularLocation>
        <location evidence="1">Membrane</location>
        <topology evidence="1">Multi-pass membrane protein</topology>
    </subcellularLocation>
</comment>
<dbReference type="Pfam" id="PF06140">
    <property type="entry name" value="Ifi-6-16"/>
    <property type="match status" value="1"/>
</dbReference>
<dbReference type="Gene3D" id="6.10.110.10">
    <property type="match status" value="1"/>
</dbReference>
<dbReference type="InterPro" id="IPR038213">
    <property type="entry name" value="IFI6/IFI27-like_sf"/>
</dbReference>
<name>A0A6A7AAT6_9PLEO</name>
<organism evidence="6 7">
    <name type="scientific">Ophiobolus disseminans</name>
    <dbReference type="NCBI Taxonomy" id="1469910"/>
    <lineage>
        <taxon>Eukaryota</taxon>
        <taxon>Fungi</taxon>
        <taxon>Dikarya</taxon>
        <taxon>Ascomycota</taxon>
        <taxon>Pezizomycotina</taxon>
        <taxon>Dothideomycetes</taxon>
        <taxon>Pleosporomycetidae</taxon>
        <taxon>Pleosporales</taxon>
        <taxon>Pleosporineae</taxon>
        <taxon>Phaeosphaeriaceae</taxon>
        <taxon>Ophiobolus</taxon>
    </lineage>
</organism>
<evidence type="ECO:0000256" key="2">
    <source>
        <dbReference type="ARBA" id="ARBA00007262"/>
    </source>
</evidence>
<evidence type="ECO:0000313" key="6">
    <source>
        <dbReference type="EMBL" id="KAF2829828.1"/>
    </source>
</evidence>
<dbReference type="Proteomes" id="UP000799424">
    <property type="component" value="Unassembled WGS sequence"/>
</dbReference>
<comment type="similarity">
    <text evidence="2">Belongs to the IFI6/IFI27 family.</text>
</comment>
<evidence type="ECO:0000256" key="3">
    <source>
        <dbReference type="ARBA" id="ARBA00022692"/>
    </source>
</evidence>
<dbReference type="AlphaFoldDB" id="A0A6A7AAT6"/>
<evidence type="ECO:0008006" key="8">
    <source>
        <dbReference type="Google" id="ProtNLM"/>
    </source>
</evidence>
<protein>
    <recommendedName>
        <fullName evidence="8">Lincomycin-condensing protein lmbA</fullName>
    </recommendedName>
</protein>